<evidence type="ECO:0000313" key="3">
    <source>
        <dbReference type="Proteomes" id="UP001152803"/>
    </source>
</evidence>
<gene>
    <name evidence="2" type="ORF">COCON_G00060130</name>
</gene>
<reference evidence="2" key="1">
    <citation type="journal article" date="2023" name="Science">
        <title>Genome structures resolve the early diversification of teleost fishes.</title>
        <authorList>
            <person name="Parey E."/>
            <person name="Louis A."/>
            <person name="Montfort J."/>
            <person name="Bouchez O."/>
            <person name="Roques C."/>
            <person name="Iampietro C."/>
            <person name="Lluch J."/>
            <person name="Castinel A."/>
            <person name="Donnadieu C."/>
            <person name="Desvignes T."/>
            <person name="Floi Bucao C."/>
            <person name="Jouanno E."/>
            <person name="Wen M."/>
            <person name="Mejri S."/>
            <person name="Dirks R."/>
            <person name="Jansen H."/>
            <person name="Henkel C."/>
            <person name="Chen W.J."/>
            <person name="Zahm M."/>
            <person name="Cabau C."/>
            <person name="Klopp C."/>
            <person name="Thompson A.W."/>
            <person name="Robinson-Rechavi M."/>
            <person name="Braasch I."/>
            <person name="Lecointre G."/>
            <person name="Bobe J."/>
            <person name="Postlethwait J.H."/>
            <person name="Berthelot C."/>
            <person name="Roest Crollius H."/>
            <person name="Guiguen Y."/>
        </authorList>
    </citation>
    <scope>NUCLEOTIDE SEQUENCE</scope>
    <source>
        <strain evidence="2">Concon-B</strain>
    </source>
</reference>
<organism evidence="2 3">
    <name type="scientific">Conger conger</name>
    <name type="common">Conger eel</name>
    <name type="synonym">Muraena conger</name>
    <dbReference type="NCBI Taxonomy" id="82655"/>
    <lineage>
        <taxon>Eukaryota</taxon>
        <taxon>Metazoa</taxon>
        <taxon>Chordata</taxon>
        <taxon>Craniata</taxon>
        <taxon>Vertebrata</taxon>
        <taxon>Euteleostomi</taxon>
        <taxon>Actinopterygii</taxon>
        <taxon>Neopterygii</taxon>
        <taxon>Teleostei</taxon>
        <taxon>Anguilliformes</taxon>
        <taxon>Congridae</taxon>
        <taxon>Conger</taxon>
    </lineage>
</organism>
<sequence length="142" mass="15680">MQASTWRAGGGRGSVWVCRLAKHQLQPKNLQAVNPNGEKDAERVDTPRVIKPRICAPAERKLSFVTRAGPLARDTNRNGVRKWPPALSIESGPPALPKDRGPPARRHSKTRHSGGEVPAECFDAIHATTFEITHDILKRENL</sequence>
<feature type="region of interest" description="Disordered" evidence="1">
    <location>
        <begin position="69"/>
        <end position="117"/>
    </location>
</feature>
<accession>A0A9Q1DR55</accession>
<evidence type="ECO:0000256" key="1">
    <source>
        <dbReference type="SAM" id="MobiDB-lite"/>
    </source>
</evidence>
<proteinExistence type="predicted"/>
<feature type="compositionally biased region" description="Basic residues" evidence="1">
    <location>
        <begin position="103"/>
        <end position="112"/>
    </location>
</feature>
<dbReference type="Proteomes" id="UP001152803">
    <property type="component" value="Unassembled WGS sequence"/>
</dbReference>
<dbReference type="EMBL" id="JAFJMO010000004">
    <property type="protein sequence ID" value="KAJ8278947.1"/>
    <property type="molecule type" value="Genomic_DNA"/>
</dbReference>
<dbReference type="AlphaFoldDB" id="A0A9Q1DR55"/>
<comment type="caution">
    <text evidence="2">The sequence shown here is derived from an EMBL/GenBank/DDBJ whole genome shotgun (WGS) entry which is preliminary data.</text>
</comment>
<protein>
    <submittedName>
        <fullName evidence="2">Uncharacterized protein</fullName>
    </submittedName>
</protein>
<keyword evidence="3" id="KW-1185">Reference proteome</keyword>
<evidence type="ECO:0000313" key="2">
    <source>
        <dbReference type="EMBL" id="KAJ8278947.1"/>
    </source>
</evidence>
<name>A0A9Q1DR55_CONCO</name>